<gene>
    <name evidence="4" type="ORF">EXIGUO9Y_230020</name>
</gene>
<dbReference type="InterPro" id="IPR009825">
    <property type="entry name" value="ECF_substrate-spec-like"/>
</dbReference>
<feature type="transmembrane region" description="Helical" evidence="3">
    <location>
        <begin position="89"/>
        <end position="106"/>
    </location>
</feature>
<keyword evidence="2 3" id="KW-1133">Transmembrane helix</keyword>
<name>A0A653I7Z7_9BACL</name>
<dbReference type="PANTHER" id="PTHR37815:SF3">
    <property type="entry name" value="UPF0397 PROTEIN SPR0429"/>
    <property type="match status" value="1"/>
</dbReference>
<dbReference type="PANTHER" id="PTHR37815">
    <property type="entry name" value="UPF0397 PROTEIN BC_2624-RELATED"/>
    <property type="match status" value="1"/>
</dbReference>
<reference evidence="4 5" key="1">
    <citation type="submission" date="2019-10" db="EMBL/GenBank/DDBJ databases">
        <authorList>
            <person name="Karimi E."/>
        </authorList>
    </citation>
    <scope>NUCLEOTIDE SEQUENCE [LARGE SCALE GENOMIC DNA]</scope>
    <source>
        <strain evidence="4">Exiguobacterium sp. 9Y</strain>
    </source>
</reference>
<keyword evidence="5" id="KW-1185">Reference proteome</keyword>
<evidence type="ECO:0000256" key="3">
    <source>
        <dbReference type="SAM" id="Phobius"/>
    </source>
</evidence>
<dbReference type="GO" id="GO:0016020">
    <property type="term" value="C:membrane"/>
    <property type="evidence" value="ECO:0007669"/>
    <property type="project" value="InterPro"/>
</dbReference>
<evidence type="ECO:0000256" key="2">
    <source>
        <dbReference type="ARBA" id="ARBA00022989"/>
    </source>
</evidence>
<dbReference type="Proteomes" id="UP000439752">
    <property type="component" value="Unassembled WGS sequence"/>
</dbReference>
<feature type="transmembrane region" description="Helical" evidence="3">
    <location>
        <begin position="153"/>
        <end position="170"/>
    </location>
</feature>
<dbReference type="Pfam" id="PF07155">
    <property type="entry name" value="ECF-ribofla_trS"/>
    <property type="match status" value="1"/>
</dbReference>
<organism evidence="4 5">
    <name type="scientific">Exiguobacterium oxidotolerans</name>
    <dbReference type="NCBI Taxonomy" id="223958"/>
    <lineage>
        <taxon>Bacteria</taxon>
        <taxon>Bacillati</taxon>
        <taxon>Bacillota</taxon>
        <taxon>Bacilli</taxon>
        <taxon>Bacillales</taxon>
        <taxon>Bacillales Family XII. Incertae Sedis</taxon>
        <taxon>Exiguobacterium</taxon>
    </lineage>
</organism>
<dbReference type="Gene3D" id="1.10.1760.20">
    <property type="match status" value="1"/>
</dbReference>
<keyword evidence="3" id="KW-0472">Membrane</keyword>
<evidence type="ECO:0000313" key="5">
    <source>
        <dbReference type="Proteomes" id="UP000439752"/>
    </source>
</evidence>
<sequence>MQNATPYSSTRTRQLVITSMSIALVLVATMFINIKLPIAANGGLIHMGTAMLFLIAILFGPRTALIAGAVGMGLFDILMGYTIWAPGTIIARGLQGLIVGYIAWSGGRKGTNVAFNLIGMIASVPVMLLVYFVHEGIAFSSWVAPFGSITGNLIQNVVGILVAIPVGIALKKTRYFRQRG</sequence>
<evidence type="ECO:0000313" key="4">
    <source>
        <dbReference type="EMBL" id="VWX35238.1"/>
    </source>
</evidence>
<dbReference type="EMBL" id="CABWKQ010000016">
    <property type="protein sequence ID" value="VWX35238.1"/>
    <property type="molecule type" value="Genomic_DNA"/>
</dbReference>
<accession>A0A653I7Z7</accession>
<dbReference type="RefSeq" id="WP_159173174.1">
    <property type="nucleotide sequence ID" value="NZ_LR732312.1"/>
</dbReference>
<evidence type="ECO:0000256" key="1">
    <source>
        <dbReference type="ARBA" id="ARBA00022692"/>
    </source>
</evidence>
<feature type="transmembrane region" description="Helical" evidence="3">
    <location>
        <begin position="12"/>
        <end position="32"/>
    </location>
</feature>
<proteinExistence type="predicted"/>
<keyword evidence="1 3" id="KW-0812">Transmembrane</keyword>
<protein>
    <submittedName>
        <fullName evidence="4">Membrane protein</fullName>
    </submittedName>
</protein>
<dbReference type="AlphaFoldDB" id="A0A653I7Z7"/>
<feature type="transmembrane region" description="Helical" evidence="3">
    <location>
        <begin position="113"/>
        <end position="133"/>
    </location>
</feature>